<dbReference type="Pfam" id="PF23467">
    <property type="entry name" value="WWE_5"/>
    <property type="match status" value="1"/>
</dbReference>
<evidence type="ECO:0000256" key="5">
    <source>
        <dbReference type="SAM" id="MobiDB-lite"/>
    </source>
</evidence>
<reference evidence="9 10" key="1">
    <citation type="journal article" date="2018" name="Nat. Genet.">
        <title>The Rosa genome provides new insights in the design of modern roses.</title>
        <authorList>
            <person name="Bendahmane M."/>
        </authorList>
    </citation>
    <scope>NUCLEOTIDE SEQUENCE [LARGE SCALE GENOMIC DNA]</scope>
    <source>
        <strain evidence="10">cv. Old Blush</strain>
    </source>
</reference>
<dbReference type="InterPro" id="IPR022003">
    <property type="entry name" value="RST"/>
</dbReference>
<dbReference type="Gramene" id="PRQ56076">
    <property type="protein sequence ID" value="PRQ56076"/>
    <property type="gene ID" value="RchiOBHm_Chr1g0331751"/>
</dbReference>
<dbReference type="PANTHER" id="PTHR32263:SF5">
    <property type="entry name" value="INACTIVE POLY [ADP-RIBOSE] POLYMERASE SRO1-RELATED"/>
    <property type="match status" value="1"/>
</dbReference>
<feature type="region of interest" description="Disordered" evidence="5">
    <location>
        <begin position="16"/>
        <end position="37"/>
    </location>
</feature>
<gene>
    <name evidence="9" type="ORF">RchiOBHm_Chr1g0331751</name>
</gene>
<keyword evidence="4" id="KW-0539">Nucleus</keyword>
<dbReference type="EMBL" id="PDCK01000039">
    <property type="protein sequence ID" value="PRQ56076.1"/>
    <property type="molecule type" value="Genomic_DNA"/>
</dbReference>
<keyword evidence="9" id="KW-0808">Transferase</keyword>
<evidence type="ECO:0000256" key="2">
    <source>
        <dbReference type="ARBA" id="ARBA00022473"/>
    </source>
</evidence>
<comment type="subcellular location">
    <subcellularLocation>
        <location evidence="1">Nucleus</location>
    </subcellularLocation>
</comment>
<feature type="domain" description="RST" evidence="8">
    <location>
        <begin position="495"/>
        <end position="566"/>
    </location>
</feature>
<evidence type="ECO:0000259" key="8">
    <source>
        <dbReference type="PROSITE" id="PS51879"/>
    </source>
</evidence>
<proteinExistence type="predicted"/>
<dbReference type="OMA" id="ESNCRSH"/>
<feature type="compositionally biased region" description="Basic residues" evidence="5">
    <location>
        <begin position="16"/>
        <end position="33"/>
    </location>
</feature>
<keyword evidence="2" id="KW-0217">Developmental protein</keyword>
<name>A0A2P6SBM8_ROSCH</name>
<keyword evidence="9" id="KW-0328">Glycosyltransferase</keyword>
<dbReference type="Pfam" id="PF12174">
    <property type="entry name" value="RST"/>
    <property type="match status" value="1"/>
</dbReference>
<dbReference type="Gene3D" id="3.90.228.10">
    <property type="match status" value="1"/>
</dbReference>
<feature type="domain" description="PARP catalytic" evidence="7">
    <location>
        <begin position="245"/>
        <end position="465"/>
    </location>
</feature>
<evidence type="ECO:0000256" key="1">
    <source>
        <dbReference type="ARBA" id="ARBA00004123"/>
    </source>
</evidence>
<dbReference type="AlphaFoldDB" id="A0A2P6SBM8"/>
<dbReference type="EC" id="2.4.2.30" evidence="9"/>
<evidence type="ECO:0000259" key="7">
    <source>
        <dbReference type="PROSITE" id="PS51059"/>
    </source>
</evidence>
<dbReference type="SUPFAM" id="SSF56399">
    <property type="entry name" value="ADP-ribosylation"/>
    <property type="match status" value="1"/>
</dbReference>
<dbReference type="PANTHER" id="PTHR32263">
    <property type="entry name" value="INACTIVE POLY [ADP-RIBOSE] POLYMERASE SRO4-RELATED"/>
    <property type="match status" value="1"/>
</dbReference>
<dbReference type="InterPro" id="IPR004170">
    <property type="entry name" value="WWE_dom"/>
</dbReference>
<dbReference type="STRING" id="74649.A0A2P6SBM8"/>
<organism evidence="9 10">
    <name type="scientific">Rosa chinensis</name>
    <name type="common">China rose</name>
    <dbReference type="NCBI Taxonomy" id="74649"/>
    <lineage>
        <taxon>Eukaryota</taxon>
        <taxon>Viridiplantae</taxon>
        <taxon>Streptophyta</taxon>
        <taxon>Embryophyta</taxon>
        <taxon>Tracheophyta</taxon>
        <taxon>Spermatophyta</taxon>
        <taxon>Magnoliopsida</taxon>
        <taxon>eudicotyledons</taxon>
        <taxon>Gunneridae</taxon>
        <taxon>Pentapetalae</taxon>
        <taxon>rosids</taxon>
        <taxon>fabids</taxon>
        <taxon>Rosales</taxon>
        <taxon>Rosaceae</taxon>
        <taxon>Rosoideae</taxon>
        <taxon>Rosoideae incertae sedis</taxon>
        <taxon>Rosa</taxon>
    </lineage>
</organism>
<accession>A0A2P6SBM8</accession>
<dbReference type="PROSITE" id="PS51059">
    <property type="entry name" value="PARP_CATALYTIC"/>
    <property type="match status" value="1"/>
</dbReference>
<feature type="domain" description="WWE" evidence="6">
    <location>
        <begin position="67"/>
        <end position="142"/>
    </location>
</feature>
<dbReference type="GO" id="GO:0005634">
    <property type="term" value="C:nucleus"/>
    <property type="evidence" value="ECO:0007669"/>
    <property type="project" value="UniProtKB-SubCell"/>
</dbReference>
<dbReference type="InterPro" id="IPR057823">
    <property type="entry name" value="WWE_RCD1"/>
</dbReference>
<dbReference type="PROSITE" id="PS51879">
    <property type="entry name" value="RST"/>
    <property type="match status" value="1"/>
</dbReference>
<comment type="caution">
    <text evidence="9">The sequence shown here is derived from an EMBL/GenBank/DDBJ whole genome shotgun (WGS) entry which is preliminary data.</text>
</comment>
<protein>
    <submittedName>
        <fullName evidence="9">Putative NAD(+) ADP-ribosyltransferase</fullName>
        <ecNumber evidence="9">2.4.2.30</ecNumber>
    </submittedName>
</protein>
<evidence type="ECO:0000313" key="9">
    <source>
        <dbReference type="EMBL" id="PRQ56076.1"/>
    </source>
</evidence>
<dbReference type="InterPro" id="IPR012317">
    <property type="entry name" value="Poly(ADP-ribose)pol_cat_dom"/>
</dbReference>
<dbReference type="InterPro" id="IPR044964">
    <property type="entry name" value="RCD1/SRO1-5"/>
</dbReference>
<dbReference type="GO" id="GO:0003950">
    <property type="term" value="F:NAD+ poly-ADP-ribosyltransferase activity"/>
    <property type="evidence" value="ECO:0007669"/>
    <property type="project" value="UniProtKB-EC"/>
</dbReference>
<dbReference type="Proteomes" id="UP000238479">
    <property type="component" value="Chromosome 1"/>
</dbReference>
<evidence type="ECO:0000313" key="10">
    <source>
        <dbReference type="Proteomes" id="UP000238479"/>
    </source>
</evidence>
<dbReference type="PROSITE" id="PS50918">
    <property type="entry name" value="WWE"/>
    <property type="match status" value="1"/>
</dbReference>
<sequence>MEAKIAKALDSGRLCVKRKRAKKPTSSKHRGLPKKPTLSKLRKRRKLYGCGTKLMRFESHVRRSLLSSYSNFTRTGVPQRLMFYQNGEWNNYPQVLVDLVRKDLQIKKAAIKIESNGDHLLLDFLHMFQLNLRTGVQHPIAWIDEAGSCFFPEFYSDDEDEPNGNWRHGDCNDQDPLVDECCGSCEIKLHLEIEIDGMDQPELKESSGESNGLVKKIQIDQIPASSGYVMEVENSCNGGGGPQVDEDVENNQQMRKNLARANETLNEKLDCDTVRNIFFKGMNTCDAAELVDIYRCSSNLMQARLELFEKQVEITKTFRGDANVRYAWLASSKGELSTILMYGLGHCGLAAIKPIYGTGVHLTAASFSNTCASYCDVDENGVRHMIFCRVIMGNMELLHPESKQFHPCSQDYDSGVDDLQDPKNYIVWNMNINTHIYPEFVVSFKLSSNTEGHPIGSEKKHGVSGVTTYVQGPKGFLQLQSPAIDKATIGSTTQRTPKSPWMPFPMLFAAIASKIPPKDMEQVNVHYDFFRAKKITREEFVEKLRLTVGDSLLRSTITELQCKIPFKSKSELGVPRSARH</sequence>
<evidence type="ECO:0000259" key="6">
    <source>
        <dbReference type="PROSITE" id="PS50918"/>
    </source>
</evidence>
<keyword evidence="10" id="KW-1185">Reference proteome</keyword>
<evidence type="ECO:0000256" key="3">
    <source>
        <dbReference type="ARBA" id="ARBA00023016"/>
    </source>
</evidence>
<keyword evidence="3" id="KW-0346">Stress response</keyword>
<evidence type="ECO:0000256" key="4">
    <source>
        <dbReference type="ARBA" id="ARBA00023242"/>
    </source>
</evidence>